<dbReference type="GO" id="GO:0006508">
    <property type="term" value="P:proteolysis"/>
    <property type="evidence" value="ECO:0007669"/>
    <property type="project" value="UniProtKB-KW"/>
</dbReference>
<evidence type="ECO:0000256" key="5">
    <source>
        <dbReference type="ARBA" id="ARBA00023180"/>
    </source>
</evidence>
<keyword evidence="6" id="KW-0732">Signal</keyword>
<dbReference type="PANTHER" id="PTHR11802">
    <property type="entry name" value="SERINE PROTEASE FAMILY S10 SERINE CARBOXYPEPTIDASE"/>
    <property type="match status" value="1"/>
</dbReference>
<keyword evidence="3" id="KW-0645">Protease</keyword>
<proteinExistence type="inferred from homology"/>
<feature type="signal peptide" evidence="6">
    <location>
        <begin position="1"/>
        <end position="19"/>
    </location>
</feature>
<dbReference type="RefSeq" id="XP_033593106.1">
    <property type="nucleotide sequence ID" value="XM_033732702.1"/>
</dbReference>
<dbReference type="PRINTS" id="PR00724">
    <property type="entry name" value="CRBOXYPTASEC"/>
</dbReference>
<sequence>MRLVGSLLTLATLWLLVAGEGSSAAARLQKLRQQREDRLREHFKRHQVQTPSAPVLEKRASPFLNSKSEQFEVNGSALPDVDFDVGESYAGLLPISDHPDETRQLYFWFFPSINQTVSQNEITIWLQGGPGSASTGGLLLENGPLLSQPGTVKPYPNAFSWNNLTNIVWVDQPVGTGFSVGTPNVTNDYQVADQFMGFFKNFIDTFAMQGYKVYLTGESFAGYYIPYIANGFIEANDTEYFNFKGAAINDPIIGNTVIQFQSVAMQYVNTWANVFGFTPAVLASLNAQNEKCGYADYVNKYLTFPPPPAPFPGPFGNKAFGETGPNDCNIQDDILNAVSLLNPCFNEDHIFDTCPIPYTLLGAGFLADFNPSGPAVWYNRPDVKAALHAPNITWEFITSNNIYVGPNTTFELQDGDDSFPPAQIGIVSRMIEATNNIIVGVGGLDFQLPANGTLLVFQNMTWNGGQGFSAFPNETLFVPNYPQGVDGQLTGVGDMGTWTSERGFTFYISHWAGHEDPWYTPGVAYRVVQTMLGRIPNLSDKGDF</sequence>
<feature type="chain" id="PRO_5025686638" evidence="6">
    <location>
        <begin position="20"/>
        <end position="544"/>
    </location>
</feature>
<comment type="similarity">
    <text evidence="1">Belongs to the peptidase S10 family.</text>
</comment>
<dbReference type="InterPro" id="IPR001563">
    <property type="entry name" value="Peptidase_S10"/>
</dbReference>
<evidence type="ECO:0000256" key="6">
    <source>
        <dbReference type="SAM" id="SignalP"/>
    </source>
</evidence>
<protein>
    <submittedName>
        <fullName evidence="7">Alpha/Beta hydrolase protein</fullName>
    </submittedName>
</protein>
<name>A0A6A6Q541_9PEZI</name>
<reference evidence="7" key="1">
    <citation type="journal article" date="2020" name="Stud. Mycol.">
        <title>101 Dothideomycetes genomes: a test case for predicting lifestyles and emergence of pathogens.</title>
        <authorList>
            <person name="Haridas S."/>
            <person name="Albert R."/>
            <person name="Binder M."/>
            <person name="Bloem J."/>
            <person name="Labutti K."/>
            <person name="Salamov A."/>
            <person name="Andreopoulos B."/>
            <person name="Baker S."/>
            <person name="Barry K."/>
            <person name="Bills G."/>
            <person name="Bluhm B."/>
            <person name="Cannon C."/>
            <person name="Castanera R."/>
            <person name="Culley D."/>
            <person name="Daum C."/>
            <person name="Ezra D."/>
            <person name="Gonzalez J."/>
            <person name="Henrissat B."/>
            <person name="Kuo A."/>
            <person name="Liang C."/>
            <person name="Lipzen A."/>
            <person name="Lutzoni F."/>
            <person name="Magnuson J."/>
            <person name="Mondo S."/>
            <person name="Nolan M."/>
            <person name="Ohm R."/>
            <person name="Pangilinan J."/>
            <person name="Park H.-J."/>
            <person name="Ramirez L."/>
            <person name="Alfaro M."/>
            <person name="Sun H."/>
            <person name="Tritt A."/>
            <person name="Yoshinaga Y."/>
            <person name="Zwiers L.-H."/>
            <person name="Turgeon B."/>
            <person name="Goodwin S."/>
            <person name="Spatafora J."/>
            <person name="Crous P."/>
            <person name="Grigoriev I."/>
        </authorList>
    </citation>
    <scope>NUCLEOTIDE SEQUENCE</scope>
    <source>
        <strain evidence="7">CBS 113389</strain>
    </source>
</reference>
<evidence type="ECO:0000256" key="4">
    <source>
        <dbReference type="ARBA" id="ARBA00022801"/>
    </source>
</evidence>
<dbReference type="OrthoDB" id="443318at2759"/>
<keyword evidence="2" id="KW-0121">Carboxypeptidase</keyword>
<evidence type="ECO:0000256" key="2">
    <source>
        <dbReference type="ARBA" id="ARBA00022645"/>
    </source>
</evidence>
<keyword evidence="8" id="KW-1185">Reference proteome</keyword>
<evidence type="ECO:0000256" key="1">
    <source>
        <dbReference type="ARBA" id="ARBA00009431"/>
    </source>
</evidence>
<evidence type="ECO:0000256" key="3">
    <source>
        <dbReference type="ARBA" id="ARBA00022670"/>
    </source>
</evidence>
<keyword evidence="4 7" id="KW-0378">Hydrolase</keyword>
<dbReference type="EMBL" id="MU001632">
    <property type="protein sequence ID" value="KAF2486537.1"/>
    <property type="molecule type" value="Genomic_DNA"/>
</dbReference>
<accession>A0A6A6Q541</accession>
<dbReference type="SUPFAM" id="SSF53474">
    <property type="entry name" value="alpha/beta-Hydrolases"/>
    <property type="match status" value="1"/>
</dbReference>
<dbReference type="PANTHER" id="PTHR11802:SF479">
    <property type="entry name" value="CARBOXYPEPTIDASE"/>
    <property type="match status" value="1"/>
</dbReference>
<keyword evidence="5" id="KW-0325">Glycoprotein</keyword>
<dbReference type="GeneID" id="54473704"/>
<dbReference type="Pfam" id="PF00450">
    <property type="entry name" value="Peptidase_S10"/>
    <property type="match status" value="1"/>
</dbReference>
<organism evidence="7 8">
    <name type="scientific">Neohortaea acidophila</name>
    <dbReference type="NCBI Taxonomy" id="245834"/>
    <lineage>
        <taxon>Eukaryota</taxon>
        <taxon>Fungi</taxon>
        <taxon>Dikarya</taxon>
        <taxon>Ascomycota</taxon>
        <taxon>Pezizomycotina</taxon>
        <taxon>Dothideomycetes</taxon>
        <taxon>Dothideomycetidae</taxon>
        <taxon>Mycosphaerellales</taxon>
        <taxon>Teratosphaeriaceae</taxon>
        <taxon>Neohortaea</taxon>
    </lineage>
</organism>
<dbReference type="Proteomes" id="UP000799767">
    <property type="component" value="Unassembled WGS sequence"/>
</dbReference>
<evidence type="ECO:0000313" key="7">
    <source>
        <dbReference type="EMBL" id="KAF2486537.1"/>
    </source>
</evidence>
<dbReference type="Gene3D" id="3.40.50.1820">
    <property type="entry name" value="alpha/beta hydrolase"/>
    <property type="match status" value="1"/>
</dbReference>
<dbReference type="AlphaFoldDB" id="A0A6A6Q541"/>
<evidence type="ECO:0000313" key="8">
    <source>
        <dbReference type="Proteomes" id="UP000799767"/>
    </source>
</evidence>
<gene>
    <name evidence="7" type="ORF">BDY17DRAFT_291670</name>
</gene>
<dbReference type="InterPro" id="IPR029058">
    <property type="entry name" value="AB_hydrolase_fold"/>
</dbReference>
<dbReference type="GO" id="GO:0004185">
    <property type="term" value="F:serine-type carboxypeptidase activity"/>
    <property type="evidence" value="ECO:0007669"/>
    <property type="project" value="InterPro"/>
</dbReference>